<dbReference type="RefSeq" id="WP_083611751.1">
    <property type="nucleotide sequence ID" value="NZ_FSRM01000002.1"/>
</dbReference>
<dbReference type="Pfam" id="PF11937">
    <property type="entry name" value="DUF3455"/>
    <property type="match status" value="1"/>
</dbReference>
<proteinExistence type="predicted"/>
<evidence type="ECO:0000256" key="1">
    <source>
        <dbReference type="SAM" id="SignalP"/>
    </source>
</evidence>
<feature type="signal peptide" evidence="1">
    <location>
        <begin position="1"/>
        <end position="36"/>
    </location>
</feature>
<dbReference type="EMBL" id="FSRM01000002">
    <property type="protein sequence ID" value="SIO56574.1"/>
    <property type="molecule type" value="Genomic_DNA"/>
</dbReference>
<sequence length="181" mass="18624">MFSRIASRRSLARVFTTASLALACNAACLSAAFAQATIPASLTPGEATHVVAALKASGTQIYTCKRDASNNLSWAFKAPSAELYDASGTLIVTHSAGPSWAAADGSRITGAVLQQAPNTDQAGSIPLLLLRATNAGGPGLLSTVRYVQRLDTHGGVAPSGPCTQEGQEGRSPYIAEYVFLG</sequence>
<dbReference type="InterPro" id="IPR021851">
    <property type="entry name" value="DUF3455"/>
</dbReference>
<accession>A0A1N6KJ32</accession>
<evidence type="ECO:0008006" key="4">
    <source>
        <dbReference type="Google" id="ProtNLM"/>
    </source>
</evidence>
<dbReference type="OrthoDB" id="193535at2"/>
<dbReference type="PANTHER" id="PTHR35567:SF1">
    <property type="entry name" value="CONSERVED FUNGAL PROTEIN (AFU_ORTHOLOGUE AFUA_1G14230)"/>
    <property type="match status" value="1"/>
</dbReference>
<dbReference type="AlphaFoldDB" id="A0A1N6KJ32"/>
<organism evidence="2 3">
    <name type="scientific">Paraburkholderia phenazinium</name>
    <dbReference type="NCBI Taxonomy" id="60549"/>
    <lineage>
        <taxon>Bacteria</taxon>
        <taxon>Pseudomonadati</taxon>
        <taxon>Pseudomonadota</taxon>
        <taxon>Betaproteobacteria</taxon>
        <taxon>Burkholderiales</taxon>
        <taxon>Burkholderiaceae</taxon>
        <taxon>Paraburkholderia</taxon>
    </lineage>
</organism>
<dbReference type="PROSITE" id="PS51257">
    <property type="entry name" value="PROKAR_LIPOPROTEIN"/>
    <property type="match status" value="1"/>
</dbReference>
<gene>
    <name evidence="2" type="ORF">SAMN05444168_7342</name>
</gene>
<reference evidence="2 3" key="1">
    <citation type="submission" date="2016-11" db="EMBL/GenBank/DDBJ databases">
        <authorList>
            <person name="Jaros S."/>
            <person name="Januszkiewicz K."/>
            <person name="Wedrychowicz H."/>
        </authorList>
    </citation>
    <scope>NUCLEOTIDE SEQUENCE [LARGE SCALE GENOMIC DNA]</scope>
    <source>
        <strain evidence="2 3">GAS86</strain>
    </source>
</reference>
<keyword evidence="1" id="KW-0732">Signal</keyword>
<evidence type="ECO:0000313" key="2">
    <source>
        <dbReference type="EMBL" id="SIO56574.1"/>
    </source>
</evidence>
<name>A0A1N6KJ32_9BURK</name>
<protein>
    <recommendedName>
        <fullName evidence="4">DUF3455 domain-containing protein</fullName>
    </recommendedName>
</protein>
<dbReference type="PANTHER" id="PTHR35567">
    <property type="entry name" value="MALATE DEHYDROGENASE (AFU_ORTHOLOGUE AFUA_2G13800)"/>
    <property type="match status" value="1"/>
</dbReference>
<feature type="chain" id="PRO_5012387723" description="DUF3455 domain-containing protein" evidence="1">
    <location>
        <begin position="37"/>
        <end position="181"/>
    </location>
</feature>
<dbReference type="Proteomes" id="UP000184693">
    <property type="component" value="Unassembled WGS sequence"/>
</dbReference>
<evidence type="ECO:0000313" key="3">
    <source>
        <dbReference type="Proteomes" id="UP000184693"/>
    </source>
</evidence>